<accession>A0A9N7JL81</accession>
<proteinExistence type="predicted"/>
<feature type="transmembrane region" description="Helical" evidence="1">
    <location>
        <begin position="50"/>
        <end position="75"/>
    </location>
</feature>
<keyword evidence="1" id="KW-0812">Transmembrane</keyword>
<dbReference type="GeneID" id="303561079"/>
<keyword evidence="5" id="KW-1185">Reference proteome</keyword>
<dbReference type="EMBL" id="CP023671">
    <property type="protein sequence ID" value="AYE34768.1"/>
    <property type="molecule type" value="Genomic_DNA"/>
</dbReference>
<evidence type="ECO:0000313" key="2">
    <source>
        <dbReference type="EMBL" id="AYE34768.1"/>
    </source>
</evidence>
<keyword evidence="1" id="KW-1133">Transmembrane helix</keyword>
<reference evidence="2 4" key="1">
    <citation type="submission" date="2017-09" db="EMBL/GenBank/DDBJ databases">
        <authorList>
            <person name="Thomas P."/>
            <person name="Seyboldt C."/>
        </authorList>
    </citation>
    <scope>NUCLEOTIDE SEQUENCE [LARGE SCALE GENOMIC DNA]</scope>
    <source>
        <strain evidence="2 4">DSM 7534</strain>
    </source>
</reference>
<dbReference type="AlphaFoldDB" id="A0A9N7JL81"/>
<gene>
    <name evidence="2" type="ORF">CP523_10340</name>
    <name evidence="3" type="ORF">NH397_02685</name>
</gene>
<evidence type="ECO:0000313" key="3">
    <source>
        <dbReference type="EMBL" id="USS01362.1"/>
    </source>
</evidence>
<dbReference type="EMBL" id="CP099799">
    <property type="protein sequence ID" value="USS01362.1"/>
    <property type="molecule type" value="Genomic_DNA"/>
</dbReference>
<name>A0A9N7JL81_CLOSE</name>
<keyword evidence="1" id="KW-0472">Membrane</keyword>
<protein>
    <submittedName>
        <fullName evidence="2">Uncharacterized protein</fullName>
    </submittedName>
</protein>
<sequence>MSTLAENHINQNKAWTFSSAGKELNFAGSYWLTVSVLGAKVSAAVGTVSAFVTGLVASAIAFSAGLASGSLITWLGTEERFY</sequence>
<dbReference type="Proteomes" id="UP001055437">
    <property type="component" value="Chromosome"/>
</dbReference>
<evidence type="ECO:0000313" key="4">
    <source>
        <dbReference type="Proteomes" id="UP000280586"/>
    </source>
</evidence>
<dbReference type="KEGG" id="csep:CP523_10340"/>
<dbReference type="Proteomes" id="UP000280586">
    <property type="component" value="Chromosome"/>
</dbReference>
<dbReference type="RefSeq" id="WP_120140827.1">
    <property type="nucleotide sequence ID" value="NZ_CP023671.1"/>
</dbReference>
<evidence type="ECO:0000313" key="5">
    <source>
        <dbReference type="Proteomes" id="UP001055437"/>
    </source>
</evidence>
<reference evidence="3" key="2">
    <citation type="submission" date="2022-06" db="EMBL/GenBank/DDBJ databases">
        <authorList>
            <person name="Holder M.E."/>
            <person name="Ajami N.J."/>
            <person name="Petrosino J.F."/>
        </authorList>
    </citation>
    <scope>NUCLEOTIDE SEQUENCE</scope>
    <source>
        <strain evidence="3">RMA 8861</strain>
    </source>
</reference>
<evidence type="ECO:0000256" key="1">
    <source>
        <dbReference type="SAM" id="Phobius"/>
    </source>
</evidence>
<organism evidence="2 4">
    <name type="scientific">Clostridium septicum</name>
    <dbReference type="NCBI Taxonomy" id="1504"/>
    <lineage>
        <taxon>Bacteria</taxon>
        <taxon>Bacillati</taxon>
        <taxon>Bacillota</taxon>
        <taxon>Clostridia</taxon>
        <taxon>Eubacteriales</taxon>
        <taxon>Clostridiaceae</taxon>
        <taxon>Clostridium</taxon>
    </lineage>
</organism>